<evidence type="ECO:0000259" key="5">
    <source>
        <dbReference type="PROSITE" id="PS50850"/>
    </source>
</evidence>
<feature type="transmembrane region" description="Helical" evidence="4">
    <location>
        <begin position="260"/>
        <end position="280"/>
    </location>
</feature>
<dbReference type="InterPro" id="IPR020846">
    <property type="entry name" value="MFS_dom"/>
</dbReference>
<dbReference type="GO" id="GO:0022857">
    <property type="term" value="F:transmembrane transporter activity"/>
    <property type="evidence" value="ECO:0007669"/>
    <property type="project" value="InterPro"/>
</dbReference>
<name>A0A318U805_9SPHI</name>
<dbReference type="PANTHER" id="PTHR43129:SF1">
    <property type="entry name" value="FOSMIDOMYCIN RESISTANCE PROTEIN"/>
    <property type="match status" value="1"/>
</dbReference>
<dbReference type="PANTHER" id="PTHR43129">
    <property type="entry name" value="FOSMIDOMYCIN RESISTANCE PROTEIN"/>
    <property type="match status" value="1"/>
</dbReference>
<feature type="transmembrane region" description="Helical" evidence="4">
    <location>
        <begin position="287"/>
        <end position="303"/>
    </location>
</feature>
<dbReference type="SUPFAM" id="SSF103473">
    <property type="entry name" value="MFS general substrate transporter"/>
    <property type="match status" value="1"/>
</dbReference>
<gene>
    <name evidence="6" type="ORF">B0O44_111150</name>
</gene>
<dbReference type="Proteomes" id="UP000248198">
    <property type="component" value="Unassembled WGS sequence"/>
</dbReference>
<keyword evidence="7" id="KW-1185">Reference proteome</keyword>
<feature type="transmembrane region" description="Helical" evidence="4">
    <location>
        <begin position="374"/>
        <end position="392"/>
    </location>
</feature>
<comment type="caution">
    <text evidence="6">The sequence shown here is derived from an EMBL/GenBank/DDBJ whole genome shotgun (WGS) entry which is preliminary data.</text>
</comment>
<dbReference type="GO" id="GO:0005886">
    <property type="term" value="C:plasma membrane"/>
    <property type="evidence" value="ECO:0007669"/>
    <property type="project" value="TreeGrafter"/>
</dbReference>
<evidence type="ECO:0000256" key="3">
    <source>
        <dbReference type="ARBA" id="ARBA00023136"/>
    </source>
</evidence>
<organism evidence="6 7">
    <name type="scientific">Pedobacter nutrimenti</name>
    <dbReference type="NCBI Taxonomy" id="1241337"/>
    <lineage>
        <taxon>Bacteria</taxon>
        <taxon>Pseudomonadati</taxon>
        <taxon>Bacteroidota</taxon>
        <taxon>Sphingobacteriia</taxon>
        <taxon>Sphingobacteriales</taxon>
        <taxon>Sphingobacteriaceae</taxon>
        <taxon>Pedobacter</taxon>
    </lineage>
</organism>
<dbReference type="Pfam" id="PF07690">
    <property type="entry name" value="MFS_1"/>
    <property type="match status" value="1"/>
</dbReference>
<dbReference type="AlphaFoldDB" id="A0A318U805"/>
<dbReference type="InterPro" id="IPR011701">
    <property type="entry name" value="MFS"/>
</dbReference>
<feature type="transmembrane region" description="Helical" evidence="4">
    <location>
        <begin position="171"/>
        <end position="197"/>
    </location>
</feature>
<feature type="transmembrane region" description="Helical" evidence="4">
    <location>
        <begin position="218"/>
        <end position="248"/>
    </location>
</feature>
<accession>A0A318U805</accession>
<feature type="transmembrane region" description="Helical" evidence="4">
    <location>
        <begin position="54"/>
        <end position="75"/>
    </location>
</feature>
<evidence type="ECO:0000256" key="2">
    <source>
        <dbReference type="ARBA" id="ARBA00022989"/>
    </source>
</evidence>
<evidence type="ECO:0000256" key="4">
    <source>
        <dbReference type="SAM" id="Phobius"/>
    </source>
</evidence>
<feature type="transmembrane region" description="Helical" evidence="4">
    <location>
        <begin position="309"/>
        <end position="331"/>
    </location>
</feature>
<keyword evidence="2 4" id="KW-1133">Transmembrane helix</keyword>
<dbReference type="PROSITE" id="PS50850">
    <property type="entry name" value="MFS"/>
    <property type="match status" value="1"/>
</dbReference>
<dbReference type="CDD" id="cd17478">
    <property type="entry name" value="MFS_FsR"/>
    <property type="match status" value="1"/>
</dbReference>
<protein>
    <submittedName>
        <fullName evidence="6">FSR family fosmidomycin resistance protein-like MFS transporter</fullName>
    </submittedName>
</protein>
<dbReference type="EMBL" id="QKLU01000011">
    <property type="protein sequence ID" value="PYF68972.1"/>
    <property type="molecule type" value="Genomic_DNA"/>
</dbReference>
<evidence type="ECO:0000256" key="1">
    <source>
        <dbReference type="ARBA" id="ARBA00022692"/>
    </source>
</evidence>
<keyword evidence="3 4" id="KW-0472">Membrane</keyword>
<evidence type="ECO:0000313" key="6">
    <source>
        <dbReference type="EMBL" id="PYF68972.1"/>
    </source>
</evidence>
<reference evidence="6 7" key="1">
    <citation type="submission" date="2018-06" db="EMBL/GenBank/DDBJ databases">
        <title>Genomic Encyclopedia of Archaeal and Bacterial Type Strains, Phase II (KMG-II): from individual species to whole genera.</title>
        <authorList>
            <person name="Goeker M."/>
        </authorList>
    </citation>
    <scope>NUCLEOTIDE SEQUENCE [LARGE SCALE GENOMIC DNA]</scope>
    <source>
        <strain evidence="6 7">DSM 27372</strain>
    </source>
</reference>
<sequence length="402" mass="43499">MDTTSKNQDIIEKTIFPILFAISFSHLLNDTIQSLIPAIYPVVKESYKLTFSQIGLITLVFQLSASLLQPFVGLYTDKKPQPYSLAMGMGFTLIGLVILSVSNGFYMMLAAVALVGLGSSIFHPEASRMAHAASGGKRGLAQSIFQLGGNAGSSLGPLLAAWIIVPYGQFSVIWFSLIALLAICILSWVGSWYKGIVGQLKKKQQKTSVVHTFSKGRVVFSVAILLVLIFSKYFYMASLTSYFTFYLIDKFHVSVQSSQIYLFVFLFSVAAGTLIGGPVGDRFGRKYVIWFSILGTAPFALLLPHANLFWTSVLIVPIGVILSSAFSAILVYAQELIPGKVGLVAGLFFGFAFGMGGIGSALLGKLADGTSIEYVFYVCSFLPLIGLLTGFLPNIEGSRKKA</sequence>
<dbReference type="OrthoDB" id="9770492at2"/>
<evidence type="ECO:0000313" key="7">
    <source>
        <dbReference type="Proteomes" id="UP000248198"/>
    </source>
</evidence>
<feature type="transmembrane region" description="Helical" evidence="4">
    <location>
        <begin position="144"/>
        <end position="165"/>
    </location>
</feature>
<feature type="transmembrane region" description="Helical" evidence="4">
    <location>
        <begin position="343"/>
        <end position="362"/>
    </location>
</feature>
<dbReference type="RefSeq" id="WP_110834634.1">
    <property type="nucleotide sequence ID" value="NZ_QKLU01000011.1"/>
</dbReference>
<feature type="domain" description="Major facilitator superfamily (MFS) profile" evidence="5">
    <location>
        <begin position="18"/>
        <end position="398"/>
    </location>
</feature>
<dbReference type="Gene3D" id="1.20.1250.20">
    <property type="entry name" value="MFS general substrate transporter like domains"/>
    <property type="match status" value="2"/>
</dbReference>
<dbReference type="InterPro" id="IPR036259">
    <property type="entry name" value="MFS_trans_sf"/>
</dbReference>
<proteinExistence type="predicted"/>
<feature type="transmembrane region" description="Helical" evidence="4">
    <location>
        <begin position="105"/>
        <end position="123"/>
    </location>
</feature>
<keyword evidence="1 4" id="KW-0812">Transmembrane</keyword>